<reference key="1">
    <citation type="submission" date="2010-09" db="EMBL/GenBank/DDBJ databases">
        <authorList>
            <person name="Roh H."/>
            <person name="Ko H.-J."/>
            <person name="Kim D."/>
            <person name="Choi D.G."/>
            <person name="Park S."/>
            <person name="Kim S."/>
            <person name="Kim K.H."/>
            <person name="Chang I.S."/>
            <person name="Choi I.-G."/>
        </authorList>
    </citation>
    <scope>NUCLEOTIDE SEQUENCE</scope>
    <source>
        <strain>KIST612</strain>
    </source>
</reference>
<gene>
    <name evidence="1" type="ordered locus">ELI_1669</name>
</gene>
<dbReference type="Proteomes" id="UP000006873">
    <property type="component" value="Chromosome"/>
</dbReference>
<sequence length="37" mass="4265">MRMENEELQEQNAAAFLIGFAAKGRCFNRFLGRKGFI</sequence>
<organism evidence="1 2">
    <name type="scientific">Eubacterium callanderi</name>
    <dbReference type="NCBI Taxonomy" id="53442"/>
    <lineage>
        <taxon>Bacteria</taxon>
        <taxon>Bacillati</taxon>
        <taxon>Bacillota</taxon>
        <taxon>Clostridia</taxon>
        <taxon>Eubacteriales</taxon>
        <taxon>Eubacteriaceae</taxon>
        <taxon>Eubacterium</taxon>
    </lineage>
</organism>
<dbReference type="KEGG" id="elm:ELI_1669"/>
<proteinExistence type="predicted"/>
<dbReference type="AlphaFoldDB" id="E3GLN1"/>
<dbReference type="EMBL" id="CP002273">
    <property type="protein sequence ID" value="ADO36655.1"/>
    <property type="molecule type" value="Genomic_DNA"/>
</dbReference>
<evidence type="ECO:0000313" key="1">
    <source>
        <dbReference type="EMBL" id="ADO36655.1"/>
    </source>
</evidence>
<reference evidence="1 2" key="2">
    <citation type="journal article" date="2011" name="J. Bacteriol.">
        <title>Complete genome sequence of a carbon monoxide-utilizing acetogen, Eubacterium limosum KIST612.</title>
        <authorList>
            <person name="Roh H."/>
            <person name="Ko H.J."/>
            <person name="Kim D."/>
            <person name="Choi D.G."/>
            <person name="Park S."/>
            <person name="Kim S."/>
            <person name="Chang I.S."/>
            <person name="Choi I.G."/>
        </authorList>
    </citation>
    <scope>NUCLEOTIDE SEQUENCE [LARGE SCALE GENOMIC DNA]</scope>
    <source>
        <strain evidence="1 2">KIST612</strain>
    </source>
</reference>
<protein>
    <submittedName>
        <fullName evidence="1">Uncharacterized protein</fullName>
    </submittedName>
</protein>
<dbReference type="HOGENOM" id="CLU_3343820_0_0_9"/>
<keyword evidence="2" id="KW-1185">Reference proteome</keyword>
<name>E3GLN1_9FIRM</name>
<accession>E3GLN1</accession>
<evidence type="ECO:0000313" key="2">
    <source>
        <dbReference type="Proteomes" id="UP000006873"/>
    </source>
</evidence>